<name>A0A2G4YTR3_9PROT</name>
<protein>
    <recommendedName>
        <fullName evidence="2">Flavin reductase like domain-containing protein</fullName>
    </recommendedName>
</protein>
<feature type="domain" description="Flavin reductase like" evidence="2">
    <location>
        <begin position="16"/>
        <end position="160"/>
    </location>
</feature>
<keyword evidence="4" id="KW-1185">Reference proteome</keyword>
<keyword evidence="1" id="KW-0560">Oxidoreductase</keyword>
<evidence type="ECO:0000313" key="3">
    <source>
        <dbReference type="EMBL" id="PHZ85715.1"/>
    </source>
</evidence>
<comment type="caution">
    <text evidence="3">The sequence shown here is derived from an EMBL/GenBank/DDBJ whole genome shotgun (WGS) entry which is preliminary data.</text>
</comment>
<sequence>MTETVTALQENFRQTMRRMAATVSIITTATEDTRLGMTATSVTCVSFEPLSMLVCVHKGSKFHDLMEKSDTFCINLLHQSQENISNHFSRPGSGEDQFTLGQWSMKNGLPFLEEAQANIFITVKKVTGFGSHSLFIGEVTDLQYNSDVAPLLYANGNYAGLKAAS</sequence>
<dbReference type="RefSeq" id="WP_099471299.1">
    <property type="nucleotide sequence ID" value="NZ_CP041025.1"/>
</dbReference>
<dbReference type="InterPro" id="IPR002563">
    <property type="entry name" value="Flavin_Rdtase-like_dom"/>
</dbReference>
<evidence type="ECO:0000313" key="4">
    <source>
        <dbReference type="Proteomes" id="UP000229730"/>
    </source>
</evidence>
<dbReference type="FunCoup" id="A0A2G4YTR3">
    <property type="interactions" value="40"/>
</dbReference>
<dbReference type="InParanoid" id="A0A2G4YTR3"/>
<dbReference type="Pfam" id="PF01613">
    <property type="entry name" value="Flavin_Reduct"/>
    <property type="match status" value="1"/>
</dbReference>
<accession>A0A2G4YTR3</accession>
<dbReference type="SMART" id="SM00903">
    <property type="entry name" value="Flavin_Reduct"/>
    <property type="match status" value="1"/>
</dbReference>
<dbReference type="EMBL" id="PDEM01000009">
    <property type="protein sequence ID" value="PHZ85715.1"/>
    <property type="molecule type" value="Genomic_DNA"/>
</dbReference>
<dbReference type="PANTHER" id="PTHR30466:SF1">
    <property type="entry name" value="FMN REDUCTASE (NADH) RUTF"/>
    <property type="match status" value="1"/>
</dbReference>
<organism evidence="3 4">
    <name type="scientific">Paremcibacter congregatus</name>
    <dbReference type="NCBI Taxonomy" id="2043170"/>
    <lineage>
        <taxon>Bacteria</taxon>
        <taxon>Pseudomonadati</taxon>
        <taxon>Pseudomonadota</taxon>
        <taxon>Alphaproteobacteria</taxon>
        <taxon>Emcibacterales</taxon>
        <taxon>Emcibacteraceae</taxon>
        <taxon>Paremcibacter</taxon>
    </lineage>
</organism>
<proteinExistence type="predicted"/>
<dbReference type="Gene3D" id="2.30.110.10">
    <property type="entry name" value="Electron Transport, Fmn-binding Protein, Chain A"/>
    <property type="match status" value="1"/>
</dbReference>
<dbReference type="OrthoDB" id="9789254at2"/>
<evidence type="ECO:0000256" key="1">
    <source>
        <dbReference type="ARBA" id="ARBA00023002"/>
    </source>
</evidence>
<dbReference type="Proteomes" id="UP000229730">
    <property type="component" value="Unassembled WGS sequence"/>
</dbReference>
<dbReference type="GO" id="GO:0010181">
    <property type="term" value="F:FMN binding"/>
    <property type="evidence" value="ECO:0007669"/>
    <property type="project" value="InterPro"/>
</dbReference>
<gene>
    <name evidence="3" type="ORF">CRD36_03255</name>
</gene>
<dbReference type="InterPro" id="IPR050268">
    <property type="entry name" value="NADH-dep_flavin_reductase"/>
</dbReference>
<dbReference type="SUPFAM" id="SSF50475">
    <property type="entry name" value="FMN-binding split barrel"/>
    <property type="match status" value="1"/>
</dbReference>
<evidence type="ECO:0000259" key="2">
    <source>
        <dbReference type="SMART" id="SM00903"/>
    </source>
</evidence>
<dbReference type="PANTHER" id="PTHR30466">
    <property type="entry name" value="FLAVIN REDUCTASE"/>
    <property type="match status" value="1"/>
</dbReference>
<dbReference type="AlphaFoldDB" id="A0A2G4YTR3"/>
<reference evidence="3 4" key="1">
    <citation type="submission" date="2017-10" db="EMBL/GenBank/DDBJ databases">
        <title>Frigbacter circumglobatus gen. nov. sp. nov., isolated from sediment cultured in situ.</title>
        <authorList>
            <person name="Zhao Z."/>
        </authorList>
    </citation>
    <scope>NUCLEOTIDE SEQUENCE [LARGE SCALE GENOMIC DNA]</scope>
    <source>
        <strain evidence="3 4">ZYL</strain>
    </source>
</reference>
<dbReference type="GO" id="GO:0042602">
    <property type="term" value="F:riboflavin reductase (NADPH) activity"/>
    <property type="evidence" value="ECO:0007669"/>
    <property type="project" value="TreeGrafter"/>
</dbReference>
<dbReference type="InterPro" id="IPR012349">
    <property type="entry name" value="Split_barrel_FMN-bd"/>
</dbReference>